<dbReference type="Proteomes" id="UP000664169">
    <property type="component" value="Unassembled WGS sequence"/>
</dbReference>
<organism evidence="2 3">
    <name type="scientific">Gomphillus americanus</name>
    <dbReference type="NCBI Taxonomy" id="1940652"/>
    <lineage>
        <taxon>Eukaryota</taxon>
        <taxon>Fungi</taxon>
        <taxon>Dikarya</taxon>
        <taxon>Ascomycota</taxon>
        <taxon>Pezizomycotina</taxon>
        <taxon>Lecanoromycetes</taxon>
        <taxon>OSLEUM clade</taxon>
        <taxon>Ostropomycetidae</taxon>
        <taxon>Ostropales</taxon>
        <taxon>Graphidaceae</taxon>
        <taxon>Gomphilloideae</taxon>
        <taxon>Gomphillus</taxon>
    </lineage>
</organism>
<dbReference type="Gene3D" id="2.40.160.20">
    <property type="match status" value="1"/>
</dbReference>
<evidence type="ECO:0000313" key="3">
    <source>
        <dbReference type="Proteomes" id="UP000664169"/>
    </source>
</evidence>
<dbReference type="EMBL" id="CAJPDQ010000024">
    <property type="protein sequence ID" value="CAF9925807.1"/>
    <property type="molecule type" value="Genomic_DNA"/>
</dbReference>
<dbReference type="PANTHER" id="PTHR37315:SF1">
    <property type="entry name" value="UPF0311 PROTEIN BLR7842"/>
    <property type="match status" value="1"/>
</dbReference>
<evidence type="ECO:0000313" key="2">
    <source>
        <dbReference type="EMBL" id="CAF9925807.1"/>
    </source>
</evidence>
<reference evidence="2" key="1">
    <citation type="submission" date="2021-03" db="EMBL/GenBank/DDBJ databases">
        <authorList>
            <person name="Tagirdzhanova G."/>
        </authorList>
    </citation>
    <scope>NUCLEOTIDE SEQUENCE</scope>
</reference>
<proteinExistence type="predicted"/>
<evidence type="ECO:0000256" key="1">
    <source>
        <dbReference type="SAM" id="MobiDB-lite"/>
    </source>
</evidence>
<accession>A0A8H3IF73</accession>
<name>A0A8H3IF73_9LECA</name>
<dbReference type="OrthoDB" id="2544694at2759"/>
<dbReference type="PANTHER" id="PTHR37315">
    <property type="entry name" value="UPF0311 PROTEIN BLR7842"/>
    <property type="match status" value="1"/>
</dbReference>
<dbReference type="AlphaFoldDB" id="A0A8H3IF73"/>
<keyword evidence="3" id="KW-1185">Reference proteome</keyword>
<dbReference type="Pfam" id="PF11578">
    <property type="entry name" value="DUF3237"/>
    <property type="match status" value="1"/>
</dbReference>
<feature type="region of interest" description="Disordered" evidence="1">
    <location>
        <begin position="68"/>
        <end position="102"/>
    </location>
</feature>
<sequence>MGRLGDADVHAAFVEFRAKETDKCMSAQCLYCQSVRAKNTSRQRQHLLECPPYLNAMKEHNPNSSILEMATNGTPTPAMKPTKKRDHETMSNGFPGDIPGLVSRGPPVPKPQLERDIQLTVQLNPKISVGKTIYGDSNWVSFISGHWHSRWGKGTVVPGGQEKQLVAHDLSTHVDSNFILQTHDHPPAYITVSCQGWRVGPPEILETLSDTTKVDSVDPKSYSFRTYLQMETGDQRYLHLNTGMWVGSGIKRSADVVFDFYKVV</sequence>
<gene>
    <name evidence="2" type="ORF">GOMPHAMPRED_003974</name>
</gene>
<protein>
    <submittedName>
        <fullName evidence="2">Uncharacterized protein</fullName>
    </submittedName>
</protein>
<comment type="caution">
    <text evidence="2">The sequence shown here is derived from an EMBL/GenBank/DDBJ whole genome shotgun (WGS) entry which is preliminary data.</text>
</comment>
<dbReference type="InterPro" id="IPR020915">
    <property type="entry name" value="UPF0311"/>
</dbReference>